<dbReference type="EMBL" id="CP003304">
    <property type="protein sequence ID" value="AFB21519.1"/>
    <property type="molecule type" value="Genomic_DNA"/>
</dbReference>
<proteinExistence type="predicted"/>
<dbReference type="Proteomes" id="UP000007878">
    <property type="component" value="Chromosome"/>
</dbReference>
<name>A0ABN4A9P0_RICCA</name>
<evidence type="ECO:0000313" key="1">
    <source>
        <dbReference type="EMBL" id="AFB21519.1"/>
    </source>
</evidence>
<gene>
    <name evidence="1" type="ORF">RCA_04850</name>
</gene>
<organism evidence="1 2">
    <name type="scientific">Rickettsia canadensis str. CA410</name>
    <dbReference type="NCBI Taxonomy" id="1105107"/>
    <lineage>
        <taxon>Bacteria</taxon>
        <taxon>Pseudomonadati</taxon>
        <taxon>Pseudomonadota</taxon>
        <taxon>Alphaproteobacteria</taxon>
        <taxon>Rickettsiales</taxon>
        <taxon>Rickettsiaceae</taxon>
        <taxon>Rickettsieae</taxon>
        <taxon>Rickettsia</taxon>
        <taxon>belli group</taxon>
    </lineage>
</organism>
<protein>
    <submittedName>
        <fullName evidence="1">Uncharacterized protein</fullName>
    </submittedName>
</protein>
<sequence length="39" mass="4001">MNGDLNPGAGWTSSVIQLSSTDGLLEIIGTNVNNLDING</sequence>
<reference evidence="2" key="1">
    <citation type="submission" date="2012-02" db="EMBL/GenBank/DDBJ databases">
        <title>Complete genome sequence of Rickettsia parkeri strain Portsmouth.</title>
        <authorList>
            <person name="Johnson S.L."/>
            <person name="Munk A.C."/>
            <person name="Han S."/>
            <person name="Bruce D.C."/>
            <person name="Dasch G.A."/>
        </authorList>
    </citation>
    <scope>NUCLEOTIDE SEQUENCE [LARGE SCALE GENOMIC DNA]</scope>
    <source>
        <strain evidence="2">CA410</strain>
    </source>
</reference>
<evidence type="ECO:0000313" key="2">
    <source>
        <dbReference type="Proteomes" id="UP000007878"/>
    </source>
</evidence>
<accession>A0ABN4A9P0</accession>
<keyword evidence="2" id="KW-1185">Reference proteome</keyword>